<dbReference type="GO" id="GO:0005886">
    <property type="term" value="C:plasma membrane"/>
    <property type="evidence" value="ECO:0007669"/>
    <property type="project" value="UniProtKB-SubCell"/>
</dbReference>
<organism evidence="8 9">
    <name type="scientific">Gemella haemolysans</name>
    <dbReference type="NCBI Taxonomy" id="1379"/>
    <lineage>
        <taxon>Bacteria</taxon>
        <taxon>Bacillati</taxon>
        <taxon>Bacillota</taxon>
        <taxon>Bacilli</taxon>
        <taxon>Bacillales</taxon>
        <taxon>Gemellaceae</taxon>
        <taxon>Gemella</taxon>
    </lineage>
</organism>
<evidence type="ECO:0000313" key="8">
    <source>
        <dbReference type="EMBL" id="KXB61358.1"/>
    </source>
</evidence>
<evidence type="ECO:0000256" key="6">
    <source>
        <dbReference type="RuleBase" id="RU366058"/>
    </source>
</evidence>
<dbReference type="AlphaFoldDB" id="A0A134A0Y5"/>
<accession>A0A134A0Y5</accession>
<dbReference type="PATRIC" id="fig|1379.3.peg.591"/>
<keyword evidence="5 6" id="KW-0472">Membrane</keyword>
<dbReference type="Proteomes" id="UP000070355">
    <property type="component" value="Unassembled WGS sequence"/>
</dbReference>
<sequence length="182" mass="20687">MQDFIAQFGSFASIVFLILASVLPIFLFPPGIFSAIGGYLFGFTHGFILSIISAMIYTSVMFLISRYFASDYVEKYLAKKLSKKQYDTIFGISENKLTMFLIIYRLIPVLPNSVICYSYGLTRISFKKYFIGNIIGLIPGKMIWLHFGTTLNNIGSMEFLYGIIIVLAFMFISSKVSKRFNK</sequence>
<dbReference type="InterPro" id="IPR032816">
    <property type="entry name" value="VTT_dom"/>
</dbReference>
<dbReference type="PANTHER" id="PTHR12677:SF59">
    <property type="entry name" value="GOLGI APPARATUS MEMBRANE PROTEIN TVP38-RELATED"/>
    <property type="match status" value="1"/>
</dbReference>
<dbReference type="PANTHER" id="PTHR12677">
    <property type="entry name" value="GOLGI APPARATUS MEMBRANE PROTEIN TVP38-RELATED"/>
    <property type="match status" value="1"/>
</dbReference>
<evidence type="ECO:0000256" key="1">
    <source>
        <dbReference type="ARBA" id="ARBA00004651"/>
    </source>
</evidence>
<evidence type="ECO:0000313" key="9">
    <source>
        <dbReference type="Proteomes" id="UP000070355"/>
    </source>
</evidence>
<dbReference type="STRING" id="1379.HMPREF3186_00593"/>
<protein>
    <recommendedName>
        <fullName evidence="6">TVP38/TMEM64 family membrane protein</fullName>
    </recommendedName>
</protein>
<evidence type="ECO:0000259" key="7">
    <source>
        <dbReference type="Pfam" id="PF09335"/>
    </source>
</evidence>
<comment type="caution">
    <text evidence="8">The sequence shown here is derived from an EMBL/GenBank/DDBJ whole genome shotgun (WGS) entry which is preliminary data.</text>
</comment>
<proteinExistence type="inferred from homology"/>
<dbReference type="Pfam" id="PF09335">
    <property type="entry name" value="VTT_dom"/>
    <property type="match status" value="1"/>
</dbReference>
<feature type="transmembrane region" description="Helical" evidence="6">
    <location>
        <begin position="40"/>
        <end position="64"/>
    </location>
</feature>
<evidence type="ECO:0000256" key="2">
    <source>
        <dbReference type="ARBA" id="ARBA00022475"/>
    </source>
</evidence>
<comment type="similarity">
    <text evidence="6">Belongs to the TVP38/TMEM64 family.</text>
</comment>
<evidence type="ECO:0000256" key="4">
    <source>
        <dbReference type="ARBA" id="ARBA00022989"/>
    </source>
</evidence>
<dbReference type="OrthoDB" id="9812980at2"/>
<feature type="transmembrane region" description="Helical" evidence="6">
    <location>
        <begin position="6"/>
        <end position="28"/>
    </location>
</feature>
<reference evidence="9" key="1">
    <citation type="submission" date="2016-01" db="EMBL/GenBank/DDBJ databases">
        <authorList>
            <person name="Mitreva M."/>
            <person name="Pepin K.H."/>
            <person name="Mihindukulasuriya K.A."/>
            <person name="Fulton R."/>
            <person name="Fronick C."/>
            <person name="O'Laughlin M."/>
            <person name="Miner T."/>
            <person name="Herter B."/>
            <person name="Rosa B.A."/>
            <person name="Cordes M."/>
            <person name="Tomlinson C."/>
            <person name="Wollam A."/>
            <person name="Palsikar V.B."/>
            <person name="Mardis E.R."/>
            <person name="Wilson R.K."/>
        </authorList>
    </citation>
    <scope>NUCLEOTIDE SEQUENCE [LARGE SCALE GENOMIC DNA]</scope>
    <source>
        <strain evidence="9">DNF01167</strain>
    </source>
</reference>
<evidence type="ECO:0000256" key="5">
    <source>
        <dbReference type="ARBA" id="ARBA00023136"/>
    </source>
</evidence>
<evidence type="ECO:0000256" key="3">
    <source>
        <dbReference type="ARBA" id="ARBA00022692"/>
    </source>
</evidence>
<dbReference type="InterPro" id="IPR015414">
    <property type="entry name" value="TMEM64"/>
</dbReference>
<gene>
    <name evidence="8" type="ORF">HMPREF3186_00593</name>
</gene>
<dbReference type="EMBL" id="LSDC01000037">
    <property type="protein sequence ID" value="KXB61358.1"/>
    <property type="molecule type" value="Genomic_DNA"/>
</dbReference>
<feature type="transmembrane region" description="Helical" evidence="6">
    <location>
        <begin position="129"/>
        <end position="147"/>
    </location>
</feature>
<name>A0A134A0Y5_9BACL</name>
<dbReference type="RefSeq" id="WP_060913859.1">
    <property type="nucleotide sequence ID" value="NZ_KQ959940.1"/>
</dbReference>
<keyword evidence="2 6" id="KW-1003">Cell membrane</keyword>
<feature type="transmembrane region" description="Helical" evidence="6">
    <location>
        <begin position="159"/>
        <end position="177"/>
    </location>
</feature>
<comment type="subcellular location">
    <subcellularLocation>
        <location evidence="1 6">Cell membrane</location>
        <topology evidence="1 6">Multi-pass membrane protein</topology>
    </subcellularLocation>
</comment>
<keyword evidence="3 6" id="KW-0812">Transmembrane</keyword>
<comment type="caution">
    <text evidence="6">Lacks conserved residue(s) required for the propagation of feature annotation.</text>
</comment>
<keyword evidence="4 6" id="KW-1133">Transmembrane helix</keyword>
<feature type="domain" description="VTT" evidence="7">
    <location>
        <begin position="28"/>
        <end position="149"/>
    </location>
</feature>